<reference evidence="1 2" key="1">
    <citation type="submission" date="2013-09" db="EMBL/GenBank/DDBJ databases">
        <title>Corchorus capsularis genome sequencing.</title>
        <authorList>
            <person name="Alam M."/>
            <person name="Haque M.S."/>
            <person name="Islam M.S."/>
            <person name="Emdad E.M."/>
            <person name="Islam M.M."/>
            <person name="Ahmed B."/>
            <person name="Halim A."/>
            <person name="Hossen Q.M.M."/>
            <person name="Hossain M.Z."/>
            <person name="Ahmed R."/>
            <person name="Khan M.M."/>
            <person name="Islam R."/>
            <person name="Rashid M.M."/>
            <person name="Khan S.A."/>
            <person name="Rahman M.S."/>
            <person name="Alam M."/>
        </authorList>
    </citation>
    <scope>NUCLEOTIDE SEQUENCE [LARGE SCALE GENOMIC DNA]</scope>
    <source>
        <strain evidence="2">cv. CVL-1</strain>
        <tissue evidence="1">Whole seedling</tissue>
    </source>
</reference>
<sequence>VCSNVNKACQAIKTQSASLIPASAHGSIRYAIGRASN</sequence>
<name>A0A1R3KG19_COCAP</name>
<comment type="caution">
    <text evidence="1">The sequence shown here is derived from an EMBL/GenBank/DDBJ whole genome shotgun (WGS) entry which is preliminary data.</text>
</comment>
<evidence type="ECO:0000313" key="2">
    <source>
        <dbReference type="Proteomes" id="UP000188268"/>
    </source>
</evidence>
<dbReference type="Gramene" id="OMP06033">
    <property type="protein sequence ID" value="OMP06033"/>
    <property type="gene ID" value="CCACVL1_01745"/>
</dbReference>
<gene>
    <name evidence="1" type="ORF">CCACVL1_01745</name>
</gene>
<keyword evidence="2" id="KW-1185">Reference proteome</keyword>
<protein>
    <submittedName>
        <fullName evidence="1">Uncharacterized protein</fullName>
    </submittedName>
</protein>
<proteinExistence type="predicted"/>
<dbReference type="EMBL" id="AWWV01005066">
    <property type="protein sequence ID" value="OMP06033.1"/>
    <property type="molecule type" value="Genomic_DNA"/>
</dbReference>
<dbReference type="Proteomes" id="UP000188268">
    <property type="component" value="Unassembled WGS sequence"/>
</dbReference>
<feature type="non-terminal residue" evidence="1">
    <location>
        <position position="1"/>
    </location>
</feature>
<evidence type="ECO:0000313" key="1">
    <source>
        <dbReference type="EMBL" id="OMP06033.1"/>
    </source>
</evidence>
<dbReference type="AlphaFoldDB" id="A0A1R3KG19"/>
<organism evidence="1 2">
    <name type="scientific">Corchorus capsularis</name>
    <name type="common">Jute</name>
    <dbReference type="NCBI Taxonomy" id="210143"/>
    <lineage>
        <taxon>Eukaryota</taxon>
        <taxon>Viridiplantae</taxon>
        <taxon>Streptophyta</taxon>
        <taxon>Embryophyta</taxon>
        <taxon>Tracheophyta</taxon>
        <taxon>Spermatophyta</taxon>
        <taxon>Magnoliopsida</taxon>
        <taxon>eudicotyledons</taxon>
        <taxon>Gunneridae</taxon>
        <taxon>Pentapetalae</taxon>
        <taxon>rosids</taxon>
        <taxon>malvids</taxon>
        <taxon>Malvales</taxon>
        <taxon>Malvaceae</taxon>
        <taxon>Grewioideae</taxon>
        <taxon>Apeibeae</taxon>
        <taxon>Corchorus</taxon>
    </lineage>
</organism>
<accession>A0A1R3KG19</accession>